<feature type="compositionally biased region" description="Basic and acidic residues" evidence="7">
    <location>
        <begin position="318"/>
        <end position="327"/>
    </location>
</feature>
<comment type="subcellular location">
    <subcellularLocation>
        <location evidence="1">Membrane</location>
        <topology evidence="1">Multi-pass membrane protein</topology>
    </subcellularLocation>
</comment>
<dbReference type="EMBL" id="PUHQ01000030">
    <property type="protein sequence ID" value="KAG0662002.1"/>
    <property type="molecule type" value="Genomic_DNA"/>
</dbReference>
<keyword evidence="6 8" id="KW-0472">Membrane</keyword>
<dbReference type="GO" id="GO:0005886">
    <property type="term" value="C:plasma membrane"/>
    <property type="evidence" value="ECO:0007669"/>
    <property type="project" value="TreeGrafter"/>
</dbReference>
<protein>
    <recommendedName>
        <fullName evidence="11">Nucleoside transporter</fullName>
    </recommendedName>
</protein>
<comment type="similarity">
    <text evidence="2">Belongs to the SLC29A/ENT transporter (TC 2.A.57) family.</text>
</comment>
<feature type="region of interest" description="Disordered" evidence="7">
    <location>
        <begin position="187"/>
        <end position="207"/>
    </location>
</feature>
<dbReference type="Pfam" id="PF01733">
    <property type="entry name" value="Nucleoside_tran"/>
    <property type="match status" value="1"/>
</dbReference>
<dbReference type="InterPro" id="IPR002259">
    <property type="entry name" value="Eqnu_transpt"/>
</dbReference>
<accession>A0A9P6W4L4</accession>
<feature type="region of interest" description="Disordered" evidence="7">
    <location>
        <begin position="1"/>
        <end position="38"/>
    </location>
</feature>
<evidence type="ECO:0000256" key="5">
    <source>
        <dbReference type="ARBA" id="ARBA00022989"/>
    </source>
</evidence>
<evidence type="ECO:0000256" key="4">
    <source>
        <dbReference type="ARBA" id="ARBA00022692"/>
    </source>
</evidence>
<dbReference type="Pfam" id="PF08432">
    <property type="entry name" value="Vfa1"/>
    <property type="match status" value="1"/>
</dbReference>
<feature type="transmembrane region" description="Helical" evidence="8">
    <location>
        <begin position="850"/>
        <end position="868"/>
    </location>
</feature>
<feature type="transmembrane region" description="Helical" evidence="8">
    <location>
        <begin position="747"/>
        <end position="768"/>
    </location>
</feature>
<dbReference type="GO" id="GO:0015205">
    <property type="term" value="F:nucleobase transmembrane transporter activity"/>
    <property type="evidence" value="ECO:0007669"/>
    <property type="project" value="TreeGrafter"/>
</dbReference>
<feature type="compositionally biased region" description="Basic and acidic residues" evidence="7">
    <location>
        <begin position="417"/>
        <end position="428"/>
    </location>
</feature>
<comment type="caution">
    <text evidence="9">The sequence shown here is derived from an EMBL/GenBank/DDBJ whole genome shotgun (WGS) entry which is preliminary data.</text>
</comment>
<feature type="transmembrane region" description="Helical" evidence="8">
    <location>
        <begin position="816"/>
        <end position="838"/>
    </location>
</feature>
<evidence type="ECO:0000256" key="3">
    <source>
        <dbReference type="ARBA" id="ARBA00022448"/>
    </source>
</evidence>
<evidence type="ECO:0008006" key="11">
    <source>
        <dbReference type="Google" id="ProtNLM"/>
    </source>
</evidence>
<dbReference type="PRINTS" id="PR01130">
    <property type="entry name" value="DERENTRNSPRT"/>
</dbReference>
<feature type="transmembrane region" description="Helical" evidence="8">
    <location>
        <begin position="645"/>
        <end position="664"/>
    </location>
</feature>
<feature type="transmembrane region" description="Helical" evidence="8">
    <location>
        <begin position="888"/>
        <end position="910"/>
    </location>
</feature>
<keyword evidence="4 8" id="KW-0812">Transmembrane</keyword>
<name>A0A9P6W4L4_RHOMI</name>
<feature type="transmembrane region" description="Helical" evidence="8">
    <location>
        <begin position="554"/>
        <end position="574"/>
    </location>
</feature>
<dbReference type="InterPro" id="IPR013640">
    <property type="entry name" value="Vfa1"/>
</dbReference>
<feature type="transmembrane region" description="Helical" evidence="8">
    <location>
        <begin position="684"/>
        <end position="706"/>
    </location>
</feature>
<evidence type="ECO:0000256" key="6">
    <source>
        <dbReference type="ARBA" id="ARBA00023136"/>
    </source>
</evidence>
<feature type="compositionally biased region" description="Acidic residues" evidence="7">
    <location>
        <begin position="489"/>
        <end position="499"/>
    </location>
</feature>
<evidence type="ECO:0000256" key="8">
    <source>
        <dbReference type="SAM" id="Phobius"/>
    </source>
</evidence>
<feature type="compositionally biased region" description="Basic and acidic residues" evidence="7">
    <location>
        <begin position="116"/>
        <end position="134"/>
    </location>
</feature>
<feature type="compositionally biased region" description="Basic and acidic residues" evidence="7">
    <location>
        <begin position="339"/>
        <end position="356"/>
    </location>
</feature>
<evidence type="ECO:0000313" key="10">
    <source>
        <dbReference type="Proteomes" id="UP000777482"/>
    </source>
</evidence>
<organism evidence="9 10">
    <name type="scientific">Rhodotorula mucilaginosa</name>
    <name type="common">Yeast</name>
    <name type="synonym">Rhodotorula rubra</name>
    <dbReference type="NCBI Taxonomy" id="5537"/>
    <lineage>
        <taxon>Eukaryota</taxon>
        <taxon>Fungi</taxon>
        <taxon>Dikarya</taxon>
        <taxon>Basidiomycota</taxon>
        <taxon>Pucciniomycotina</taxon>
        <taxon>Microbotryomycetes</taxon>
        <taxon>Sporidiobolales</taxon>
        <taxon>Sporidiobolaceae</taxon>
        <taxon>Rhodotorula</taxon>
    </lineage>
</organism>
<evidence type="ECO:0000256" key="2">
    <source>
        <dbReference type="ARBA" id="ARBA00007965"/>
    </source>
</evidence>
<feature type="region of interest" description="Disordered" evidence="7">
    <location>
        <begin position="467"/>
        <end position="509"/>
    </location>
</feature>
<dbReference type="PANTHER" id="PTHR10332:SF88">
    <property type="entry name" value="EQUILIBRATIVE NUCLEOSIDE TRANSPORTER 1, ISOFORM A"/>
    <property type="match status" value="1"/>
</dbReference>
<feature type="region of interest" description="Disordered" evidence="7">
    <location>
        <begin position="94"/>
        <end position="165"/>
    </location>
</feature>
<dbReference type="AlphaFoldDB" id="A0A9P6W4L4"/>
<keyword evidence="10" id="KW-1185">Reference proteome</keyword>
<evidence type="ECO:0000313" key="9">
    <source>
        <dbReference type="EMBL" id="KAG0662002.1"/>
    </source>
</evidence>
<dbReference type="OrthoDB" id="10261753at2759"/>
<feature type="region of interest" description="Disordered" evidence="7">
    <location>
        <begin position="785"/>
        <end position="806"/>
    </location>
</feature>
<sequence length="993" mass="107888">MTASPGAPPGPPPAAFAASTPNLASSSASGAGATIPGPPRIVNLYHVRTVATPKQCYVCHRETTTCLATDGVTDFLYTCKHHLLDPGFARPALASGTATPTSAPASPAPSPPVPRSEIDKVKKEYEEKQKRKEAAAASGSGAASKDKEGKEGKEDSSFSSSGAGGPASTAFSLFKTGASALSSLSSQASSTLFPPPAAPAEPSAAERARAAAAQAKVFVLHKDFFRMRLDKKRKEWEKKDAEERGRQWSFPKALRGGLSGPSYRRLFAAAKNAGHLSQDVLRAIHVSQNVKPFLRPYLIARSMMAILRVRSRQNDGLRLRKESEKVARPARASTPATLDRFHPESRRSADRTDRPVSLESVNPDSQPLHFDSGDDHARSGTADAAEEEEEEMFAPAAPLARAVDKAKRQYRQTRRRVRDEVDVARDLYQEATLSPQEAHREGEPVPEEMDAEEAAELVDDEYRPLMSDDHQQQQRGAKTPNDRQRGDESDSQEDEDDDQGGGHAWTYRNGDGAATKARKLEVWLAQGIFFVRRPLSFPPLFMPRKLADTCMAQILGAAILLSWNTEIVAGSYFGERLKDSPFERSFANFVALTFTTANLLFLAWANATQAKADLNRRILWSLFVLIAILCIFVGSTQFASINPTLFFCFLIVSAILLGASASYLQNAVVALSASFGPVYLNQILSGQGAIGFVVAMIQFVAAYGAVKAAQPDDSRFDGRFRLQLRGDETVYAAAAGADAAKEVRQTAFAFFLTVLGVALASLAAYIVLVRLPLYRLVFRAEFDPSADHSRSNKHDPKHGGSGESVVRRTERKVRHLGVAIFLVFCVTLAVFPSITATIVSIRTGMPDAKLLQQPALFVPLGFAVFAGGDWLGRVLPQWEFFQWTNWKGLMACSVARIVFVPLFLICNQSAGGTGRTIIRSDIAFFAIMLAFAVTNGYISTLIMLASVVEPTLEEDEIEVAATCLAFYLTLGLSVGSLLSFAVRGAICRCNPFF</sequence>
<feature type="transmembrane region" description="Helical" evidence="8">
    <location>
        <begin position="959"/>
        <end position="982"/>
    </location>
</feature>
<feature type="compositionally biased region" description="Low complexity" evidence="7">
    <location>
        <begin position="94"/>
        <end position="105"/>
    </location>
</feature>
<proteinExistence type="inferred from homology"/>
<feature type="transmembrane region" description="Helical" evidence="8">
    <location>
        <begin position="586"/>
        <end position="606"/>
    </location>
</feature>
<dbReference type="Proteomes" id="UP000777482">
    <property type="component" value="Unassembled WGS sequence"/>
</dbReference>
<feature type="region of interest" description="Disordered" evidence="7">
    <location>
        <begin position="318"/>
        <end position="452"/>
    </location>
</feature>
<keyword evidence="3" id="KW-0813">Transport</keyword>
<keyword evidence="5 8" id="KW-1133">Transmembrane helix</keyword>
<gene>
    <name evidence="9" type="ORF">C6P46_003707</name>
</gene>
<evidence type="ECO:0000256" key="7">
    <source>
        <dbReference type="SAM" id="MobiDB-lite"/>
    </source>
</evidence>
<dbReference type="GO" id="GO:0000329">
    <property type="term" value="C:fungal-type vacuole membrane"/>
    <property type="evidence" value="ECO:0007669"/>
    <property type="project" value="TreeGrafter"/>
</dbReference>
<feature type="compositionally biased region" description="Pro residues" evidence="7">
    <location>
        <begin position="1"/>
        <end position="14"/>
    </location>
</feature>
<dbReference type="GO" id="GO:0034257">
    <property type="term" value="F:nicotinamide riboside transmembrane transporter activity"/>
    <property type="evidence" value="ECO:0007669"/>
    <property type="project" value="TreeGrafter"/>
</dbReference>
<feature type="compositionally biased region" description="Basic and acidic residues" evidence="7">
    <location>
        <begin position="144"/>
        <end position="156"/>
    </location>
</feature>
<feature type="compositionally biased region" description="Low complexity" evidence="7">
    <location>
        <begin position="15"/>
        <end position="33"/>
    </location>
</feature>
<feature type="transmembrane region" description="Helical" evidence="8">
    <location>
        <begin position="618"/>
        <end position="638"/>
    </location>
</feature>
<reference evidence="9 10" key="1">
    <citation type="submission" date="2020-11" db="EMBL/GenBank/DDBJ databases">
        <title>Kefir isolates.</title>
        <authorList>
            <person name="Marcisauskas S."/>
            <person name="Kim Y."/>
            <person name="Blasche S."/>
        </authorList>
    </citation>
    <scope>NUCLEOTIDE SEQUENCE [LARGE SCALE GENOMIC DNA]</scope>
    <source>
        <strain evidence="9 10">KR</strain>
    </source>
</reference>
<feature type="transmembrane region" description="Helical" evidence="8">
    <location>
        <begin position="922"/>
        <end position="947"/>
    </location>
</feature>
<dbReference type="PANTHER" id="PTHR10332">
    <property type="entry name" value="EQUILIBRATIVE NUCLEOSIDE TRANSPORTER"/>
    <property type="match status" value="1"/>
</dbReference>
<evidence type="ECO:0000256" key="1">
    <source>
        <dbReference type="ARBA" id="ARBA00004141"/>
    </source>
</evidence>